<dbReference type="InterPro" id="IPR000795">
    <property type="entry name" value="T_Tr_GTP-bd_dom"/>
</dbReference>
<dbReference type="SUPFAM" id="SSF52540">
    <property type="entry name" value="P-loop containing nucleoside triphosphate hydrolases"/>
    <property type="match status" value="1"/>
</dbReference>
<name>A0AAD4SPT3_9MAGN</name>
<evidence type="ECO:0000259" key="4">
    <source>
        <dbReference type="PROSITE" id="PS51722"/>
    </source>
</evidence>
<dbReference type="GO" id="GO:1990904">
    <property type="term" value="C:ribonucleoprotein complex"/>
    <property type="evidence" value="ECO:0007669"/>
    <property type="project" value="TreeGrafter"/>
</dbReference>
<evidence type="ECO:0000313" key="5">
    <source>
        <dbReference type="EMBL" id="KAI3917554.1"/>
    </source>
</evidence>
<dbReference type="EMBL" id="JAJJMB010008983">
    <property type="protein sequence ID" value="KAI3917554.1"/>
    <property type="molecule type" value="Genomic_DNA"/>
</dbReference>
<dbReference type="InterPro" id="IPR009000">
    <property type="entry name" value="Transl_B-barrel_sf"/>
</dbReference>
<dbReference type="GO" id="GO:0003746">
    <property type="term" value="F:translation elongation factor activity"/>
    <property type="evidence" value="ECO:0007669"/>
    <property type="project" value="UniProtKB-KW"/>
</dbReference>
<evidence type="ECO:0000313" key="6">
    <source>
        <dbReference type="Proteomes" id="UP001202328"/>
    </source>
</evidence>
<accession>A0AAD4SPT3</accession>
<dbReference type="PANTHER" id="PTHR42908">
    <property type="entry name" value="TRANSLATION ELONGATION FACTOR-RELATED"/>
    <property type="match status" value="1"/>
</dbReference>
<dbReference type="AlphaFoldDB" id="A0AAD4SPT3"/>
<dbReference type="PROSITE" id="PS51722">
    <property type="entry name" value="G_TR_2"/>
    <property type="match status" value="1"/>
</dbReference>
<dbReference type="Pfam" id="PF00009">
    <property type="entry name" value="GTP_EFTU"/>
    <property type="match status" value="1"/>
</dbReference>
<evidence type="ECO:0000256" key="3">
    <source>
        <dbReference type="ARBA" id="ARBA00022917"/>
    </source>
</evidence>
<organism evidence="5 6">
    <name type="scientific">Papaver atlanticum</name>
    <dbReference type="NCBI Taxonomy" id="357466"/>
    <lineage>
        <taxon>Eukaryota</taxon>
        <taxon>Viridiplantae</taxon>
        <taxon>Streptophyta</taxon>
        <taxon>Embryophyta</taxon>
        <taxon>Tracheophyta</taxon>
        <taxon>Spermatophyta</taxon>
        <taxon>Magnoliopsida</taxon>
        <taxon>Ranunculales</taxon>
        <taxon>Papaveraceae</taxon>
        <taxon>Papaveroideae</taxon>
        <taxon>Papaver</taxon>
    </lineage>
</organism>
<dbReference type="Gene3D" id="3.90.1430.10">
    <property type="entry name" value="Yeast translation eEF2 (G' domain)"/>
    <property type="match status" value="1"/>
</dbReference>
<dbReference type="GO" id="GO:0005829">
    <property type="term" value="C:cytosol"/>
    <property type="evidence" value="ECO:0007669"/>
    <property type="project" value="TreeGrafter"/>
</dbReference>
<keyword evidence="2" id="KW-0251">Elongation factor</keyword>
<dbReference type="Proteomes" id="UP001202328">
    <property type="component" value="Unassembled WGS sequence"/>
</dbReference>
<dbReference type="GO" id="GO:0043022">
    <property type="term" value="F:ribosome binding"/>
    <property type="evidence" value="ECO:0007669"/>
    <property type="project" value="TreeGrafter"/>
</dbReference>
<dbReference type="FunFam" id="3.90.1430.10:FF:000003">
    <property type="entry name" value="Elongation factor 2"/>
    <property type="match status" value="1"/>
</dbReference>
<dbReference type="GO" id="GO:0005525">
    <property type="term" value="F:GTP binding"/>
    <property type="evidence" value="ECO:0007669"/>
    <property type="project" value="InterPro"/>
</dbReference>
<proteinExistence type="predicted"/>
<gene>
    <name evidence="5" type="ORF">MKW98_021316</name>
</gene>
<sequence>MVKFTAEKLRRIMHLKHNIRNMSVIAHVDHGMQLYSIYISDKSLKAYKGERMGNEYLINLIDSPGHVDFSSEVTVALRITDGALVVVDCIEGVYVKTETVLQQALGERIRPVLTVNKMDRCFLELQVAGEEAYQTFSRVIENANVIMATNSRLSAGLLGWAFTLTNFANMYTSKFGVEHSKMMEILWGENFFDPVTKKWTNKRTSSPPCKRGFVQFCYEPIKQIIATCMNDQKDKLWHMLQKLGVLPAATSLLEMMIYHLPFPHTDRYHFENLYEGPLDDQYANAIKNCDPEGPLMLYVSKMIPASYKGRFIAFGRVFAGKVDTGAKARIMGPNYVPGGKKDLYTKSVQRSKVVLYKSVPTTIAGRYNMLYLMYLVDRLNISFSPSACSFLFFCQC</sequence>
<dbReference type="Gene3D" id="2.40.30.10">
    <property type="entry name" value="Translation factors"/>
    <property type="match status" value="1"/>
</dbReference>
<dbReference type="GO" id="GO:0003924">
    <property type="term" value="F:GTPase activity"/>
    <property type="evidence" value="ECO:0007669"/>
    <property type="project" value="InterPro"/>
</dbReference>
<feature type="domain" description="Tr-type G" evidence="4">
    <location>
        <begin position="1"/>
        <end position="195"/>
    </location>
</feature>
<dbReference type="PANTHER" id="PTHR42908:SF10">
    <property type="entry name" value="EUKARYOTIC TRANSLATION ELONGATION FACTOR 2"/>
    <property type="match status" value="1"/>
</dbReference>
<dbReference type="Gene3D" id="3.40.50.300">
    <property type="entry name" value="P-loop containing nucleotide triphosphate hydrolases"/>
    <property type="match status" value="1"/>
</dbReference>
<keyword evidence="1" id="KW-0963">Cytoplasm</keyword>
<comment type="caution">
    <text evidence="5">The sequence shown here is derived from an EMBL/GenBank/DDBJ whole genome shotgun (WGS) entry which is preliminary data.</text>
</comment>
<reference evidence="5" key="1">
    <citation type="submission" date="2022-04" db="EMBL/GenBank/DDBJ databases">
        <title>A functionally conserved STORR gene fusion in Papaver species that diverged 16.8 million years ago.</title>
        <authorList>
            <person name="Catania T."/>
        </authorList>
    </citation>
    <scope>NUCLEOTIDE SEQUENCE</scope>
    <source>
        <strain evidence="5">S-188037</strain>
    </source>
</reference>
<evidence type="ECO:0000256" key="1">
    <source>
        <dbReference type="ARBA" id="ARBA00022490"/>
    </source>
</evidence>
<dbReference type="SUPFAM" id="SSF50447">
    <property type="entry name" value="Translation proteins"/>
    <property type="match status" value="1"/>
</dbReference>
<protein>
    <recommendedName>
        <fullName evidence="4">Tr-type G domain-containing protein</fullName>
    </recommendedName>
</protein>
<dbReference type="InterPro" id="IPR027417">
    <property type="entry name" value="P-loop_NTPase"/>
</dbReference>
<evidence type="ECO:0000256" key="2">
    <source>
        <dbReference type="ARBA" id="ARBA00022768"/>
    </source>
</evidence>
<keyword evidence="6" id="KW-1185">Reference proteome</keyword>
<keyword evidence="3" id="KW-0648">Protein biosynthesis</keyword>